<dbReference type="PANTHER" id="PTHR46438">
    <property type="entry name" value="ALPHA/BETA-HYDROLASES SUPERFAMILY PROTEIN"/>
    <property type="match status" value="1"/>
</dbReference>
<evidence type="ECO:0000313" key="2">
    <source>
        <dbReference type="EMBL" id="GGL96083.1"/>
    </source>
</evidence>
<dbReference type="Gene3D" id="3.40.50.1820">
    <property type="entry name" value="alpha/beta hydrolase"/>
    <property type="match status" value="1"/>
</dbReference>
<dbReference type="GO" id="GO:0016787">
    <property type="term" value="F:hydrolase activity"/>
    <property type="evidence" value="ECO:0007669"/>
    <property type="project" value="UniProtKB-KW"/>
</dbReference>
<accession>A0A917SRX7</accession>
<dbReference type="InterPro" id="IPR000073">
    <property type="entry name" value="AB_hydrolase_1"/>
</dbReference>
<evidence type="ECO:0000313" key="3">
    <source>
        <dbReference type="Proteomes" id="UP000655208"/>
    </source>
</evidence>
<name>A0A917SRX7_9ACTN</name>
<proteinExistence type="predicted"/>
<dbReference type="InterPro" id="IPR029058">
    <property type="entry name" value="AB_hydrolase_fold"/>
</dbReference>
<dbReference type="SUPFAM" id="SSF53474">
    <property type="entry name" value="alpha/beta-Hydrolases"/>
    <property type="match status" value="1"/>
</dbReference>
<sequence length="282" mass="29797">MTTSYLPLDGGRIAYTVDGTGPLVLCLPGMGDVKEVFRFTVPALTAAGYQVVCADLRGHGESDATFDRYDDETVADDVLALIDALDGGPAVLVGNSLAGAVGALAAVRRPSALAGLVLLSPFLRDGAGGRLARWVTAAALARPWGPRFWTSWYRRLNAGAQPVDLDRHRAALHEAVTRPGHWRALQRLAGTSHDPATAVLDRVRVPALLVQGALDPDFRDPEAEARWGATQLGAEVVMIPDAGHYPQAQQPGPTNEAVLAFLRRVHPADGTPGARTLEAPGA</sequence>
<dbReference type="PRINTS" id="PR00412">
    <property type="entry name" value="EPOXHYDRLASE"/>
</dbReference>
<organism evidence="2 3">
    <name type="scientific">Nakamurella endophytica</name>
    <dbReference type="NCBI Taxonomy" id="1748367"/>
    <lineage>
        <taxon>Bacteria</taxon>
        <taxon>Bacillati</taxon>
        <taxon>Actinomycetota</taxon>
        <taxon>Actinomycetes</taxon>
        <taxon>Nakamurellales</taxon>
        <taxon>Nakamurellaceae</taxon>
        <taxon>Nakamurella</taxon>
    </lineage>
</organism>
<reference evidence="2" key="2">
    <citation type="submission" date="2020-09" db="EMBL/GenBank/DDBJ databases">
        <authorList>
            <person name="Sun Q."/>
            <person name="Zhou Y."/>
        </authorList>
    </citation>
    <scope>NUCLEOTIDE SEQUENCE</scope>
    <source>
        <strain evidence="2">CGMCC 4.7308</strain>
    </source>
</reference>
<keyword evidence="2" id="KW-0378">Hydrolase</keyword>
<gene>
    <name evidence="2" type="ORF">GCM10011594_14750</name>
</gene>
<keyword evidence="3" id="KW-1185">Reference proteome</keyword>
<dbReference type="EMBL" id="BMNA01000003">
    <property type="protein sequence ID" value="GGL96083.1"/>
    <property type="molecule type" value="Genomic_DNA"/>
</dbReference>
<protein>
    <submittedName>
        <fullName evidence="2">Hydrolase</fullName>
    </submittedName>
</protein>
<dbReference type="Pfam" id="PF00561">
    <property type="entry name" value="Abhydrolase_1"/>
    <property type="match status" value="1"/>
</dbReference>
<feature type="domain" description="AB hydrolase-1" evidence="1">
    <location>
        <begin position="22"/>
        <end position="248"/>
    </location>
</feature>
<evidence type="ECO:0000259" key="1">
    <source>
        <dbReference type="Pfam" id="PF00561"/>
    </source>
</evidence>
<dbReference type="RefSeq" id="WP_188940910.1">
    <property type="nucleotide sequence ID" value="NZ_BMNA01000003.1"/>
</dbReference>
<dbReference type="Proteomes" id="UP000655208">
    <property type="component" value="Unassembled WGS sequence"/>
</dbReference>
<dbReference type="PRINTS" id="PR00111">
    <property type="entry name" value="ABHYDROLASE"/>
</dbReference>
<dbReference type="InterPro" id="IPR000639">
    <property type="entry name" value="Epox_hydrolase-like"/>
</dbReference>
<dbReference type="AlphaFoldDB" id="A0A917SRX7"/>
<reference evidence="2" key="1">
    <citation type="journal article" date="2014" name="Int. J. Syst. Evol. Microbiol.">
        <title>Complete genome sequence of Corynebacterium casei LMG S-19264T (=DSM 44701T), isolated from a smear-ripened cheese.</title>
        <authorList>
            <consortium name="US DOE Joint Genome Institute (JGI-PGF)"/>
            <person name="Walter F."/>
            <person name="Albersmeier A."/>
            <person name="Kalinowski J."/>
            <person name="Ruckert C."/>
        </authorList>
    </citation>
    <scope>NUCLEOTIDE SEQUENCE</scope>
    <source>
        <strain evidence="2">CGMCC 4.7308</strain>
    </source>
</reference>
<comment type="caution">
    <text evidence="2">The sequence shown here is derived from an EMBL/GenBank/DDBJ whole genome shotgun (WGS) entry which is preliminary data.</text>
</comment>